<protein>
    <submittedName>
        <fullName evidence="7">Membrane protein involved in the export of O-antigen and teichoic acid</fullName>
    </submittedName>
</protein>
<accession>A0A1H6Q9K7</accession>
<evidence type="ECO:0000313" key="7">
    <source>
        <dbReference type="EMBL" id="SEI40481.1"/>
    </source>
</evidence>
<evidence type="ECO:0000256" key="5">
    <source>
        <dbReference type="ARBA" id="ARBA00023136"/>
    </source>
</evidence>
<keyword evidence="4 6" id="KW-1133">Transmembrane helix</keyword>
<evidence type="ECO:0000256" key="6">
    <source>
        <dbReference type="SAM" id="Phobius"/>
    </source>
</evidence>
<keyword evidence="2" id="KW-1003">Cell membrane</keyword>
<sequence>MTNVLHFICNNFTKGHERSIKAKKNIGLSFIIKGASIAISLILVPLTINYINPYRYGIWLTLSSVVSWFSFFDIGLTNGLRNKLVQAKSEGDLKLAKIYISTTYSILALIFAGVWLILMITNHFLNWSQILKISPAMESEISFLAVIIFSYFCLQFVLRVITTLLIADQQPAKTSLLDLLGQILSLVLIFILVKTSEGSLIKLGIALCVSPLLVLIGANIYYFNGIFKKYRPSFSDVKFAYSNDLLKLGLSFFVIQIASIIQYESANIIISRNFGAAEVTSYNVVYKYFGVLHMVFMIFITPFWSASTEAFYKNDIAWIRNGIRKYNMLNVAMFLGGILMLLLSDRVYSIWLGKGKVDIDFSLSFFGFVFFSVGMFGSKYVNFLNGINALRLQFWSSIVSPFLYVGTVLVLIKYFHIGVYAVFVGAIIANINAYLIAPLQYYMIIIKGKKGIWIR</sequence>
<feature type="transmembrane region" description="Helical" evidence="6">
    <location>
        <begin position="394"/>
        <end position="415"/>
    </location>
</feature>
<evidence type="ECO:0000256" key="3">
    <source>
        <dbReference type="ARBA" id="ARBA00022692"/>
    </source>
</evidence>
<keyword evidence="3 6" id="KW-0812">Transmembrane</keyword>
<evidence type="ECO:0000256" key="4">
    <source>
        <dbReference type="ARBA" id="ARBA00022989"/>
    </source>
</evidence>
<name>A0A1H6Q9K7_9BACT</name>
<evidence type="ECO:0000256" key="1">
    <source>
        <dbReference type="ARBA" id="ARBA00004651"/>
    </source>
</evidence>
<feature type="transmembrane region" description="Helical" evidence="6">
    <location>
        <begin position="98"/>
        <end position="121"/>
    </location>
</feature>
<feature type="transmembrane region" description="Helical" evidence="6">
    <location>
        <begin position="141"/>
        <end position="167"/>
    </location>
</feature>
<dbReference type="PANTHER" id="PTHR30250:SF11">
    <property type="entry name" value="O-ANTIGEN TRANSPORTER-RELATED"/>
    <property type="match status" value="1"/>
</dbReference>
<feature type="transmembrane region" description="Helical" evidence="6">
    <location>
        <begin position="245"/>
        <end position="265"/>
    </location>
</feature>
<evidence type="ECO:0000256" key="2">
    <source>
        <dbReference type="ARBA" id="ARBA00022475"/>
    </source>
</evidence>
<feature type="transmembrane region" description="Helical" evidence="6">
    <location>
        <begin position="421"/>
        <end position="445"/>
    </location>
</feature>
<feature type="transmembrane region" description="Helical" evidence="6">
    <location>
        <begin position="57"/>
        <end position="77"/>
    </location>
</feature>
<dbReference type="PANTHER" id="PTHR30250">
    <property type="entry name" value="PST FAMILY PREDICTED COLANIC ACID TRANSPORTER"/>
    <property type="match status" value="1"/>
</dbReference>
<dbReference type="OrthoDB" id="512217at2"/>
<feature type="transmembrane region" description="Helical" evidence="6">
    <location>
        <begin position="174"/>
        <end position="193"/>
    </location>
</feature>
<feature type="transmembrane region" description="Helical" evidence="6">
    <location>
        <begin position="285"/>
        <end position="305"/>
    </location>
</feature>
<evidence type="ECO:0000313" key="8">
    <source>
        <dbReference type="Proteomes" id="UP000199532"/>
    </source>
</evidence>
<dbReference type="GO" id="GO:0005886">
    <property type="term" value="C:plasma membrane"/>
    <property type="evidence" value="ECO:0007669"/>
    <property type="project" value="UniProtKB-SubCell"/>
</dbReference>
<feature type="transmembrane region" description="Helical" evidence="6">
    <location>
        <begin position="199"/>
        <end position="224"/>
    </location>
</feature>
<dbReference type="EMBL" id="FNXY01000001">
    <property type="protein sequence ID" value="SEI40481.1"/>
    <property type="molecule type" value="Genomic_DNA"/>
</dbReference>
<dbReference type="RefSeq" id="WP_090331477.1">
    <property type="nucleotide sequence ID" value="NZ_FNXY01000001.1"/>
</dbReference>
<keyword evidence="8" id="KW-1185">Reference proteome</keyword>
<feature type="transmembrane region" description="Helical" evidence="6">
    <location>
        <begin position="326"/>
        <end position="343"/>
    </location>
</feature>
<dbReference type="CDD" id="cd12082">
    <property type="entry name" value="MATE_like"/>
    <property type="match status" value="1"/>
</dbReference>
<feature type="transmembrane region" description="Helical" evidence="6">
    <location>
        <begin position="363"/>
        <end position="382"/>
    </location>
</feature>
<dbReference type="Pfam" id="PF01943">
    <property type="entry name" value="Polysacc_synt"/>
    <property type="match status" value="1"/>
</dbReference>
<dbReference type="InterPro" id="IPR002797">
    <property type="entry name" value="Polysacc_synth"/>
</dbReference>
<dbReference type="STRING" id="408657.SAMN04487995_0437"/>
<feature type="transmembrane region" description="Helical" evidence="6">
    <location>
        <begin position="26"/>
        <end position="51"/>
    </location>
</feature>
<organism evidence="7 8">
    <name type="scientific">Dyadobacter koreensis</name>
    <dbReference type="NCBI Taxonomy" id="408657"/>
    <lineage>
        <taxon>Bacteria</taxon>
        <taxon>Pseudomonadati</taxon>
        <taxon>Bacteroidota</taxon>
        <taxon>Cytophagia</taxon>
        <taxon>Cytophagales</taxon>
        <taxon>Spirosomataceae</taxon>
        <taxon>Dyadobacter</taxon>
    </lineage>
</organism>
<dbReference type="AlphaFoldDB" id="A0A1H6Q9K7"/>
<gene>
    <name evidence="7" type="ORF">SAMN04487995_0437</name>
</gene>
<dbReference type="Proteomes" id="UP000199532">
    <property type="component" value="Unassembled WGS sequence"/>
</dbReference>
<dbReference type="InterPro" id="IPR050833">
    <property type="entry name" value="Poly_Biosynth_Transport"/>
</dbReference>
<keyword evidence="5 6" id="KW-0472">Membrane</keyword>
<comment type="subcellular location">
    <subcellularLocation>
        <location evidence="1">Cell membrane</location>
        <topology evidence="1">Multi-pass membrane protein</topology>
    </subcellularLocation>
</comment>
<proteinExistence type="predicted"/>
<reference evidence="7 8" key="1">
    <citation type="submission" date="2016-10" db="EMBL/GenBank/DDBJ databases">
        <authorList>
            <person name="de Groot N.N."/>
        </authorList>
    </citation>
    <scope>NUCLEOTIDE SEQUENCE [LARGE SCALE GENOMIC DNA]</scope>
    <source>
        <strain evidence="7 8">DSM 19938</strain>
    </source>
</reference>